<dbReference type="EMBL" id="FMZX01000005">
    <property type="protein sequence ID" value="SDD18406.1"/>
    <property type="molecule type" value="Genomic_DNA"/>
</dbReference>
<keyword evidence="2" id="KW-1185">Reference proteome</keyword>
<organism evidence="1 2">
    <name type="scientific">Belnapia rosea</name>
    <dbReference type="NCBI Taxonomy" id="938405"/>
    <lineage>
        <taxon>Bacteria</taxon>
        <taxon>Pseudomonadati</taxon>
        <taxon>Pseudomonadota</taxon>
        <taxon>Alphaproteobacteria</taxon>
        <taxon>Acetobacterales</taxon>
        <taxon>Roseomonadaceae</taxon>
        <taxon>Belnapia</taxon>
    </lineage>
</organism>
<protein>
    <submittedName>
        <fullName evidence="1">Invasion protein IalB, involved in pathogenesis</fullName>
    </submittedName>
</protein>
<proteinExistence type="predicted"/>
<dbReference type="AlphaFoldDB" id="A0A1G6SQE6"/>
<dbReference type="InterPro" id="IPR038696">
    <property type="entry name" value="IalB_sf"/>
</dbReference>
<dbReference type="Proteomes" id="UP000198925">
    <property type="component" value="Unassembled WGS sequence"/>
</dbReference>
<name>A0A1G6SQE6_9PROT</name>
<dbReference type="InterPro" id="IPR010642">
    <property type="entry name" value="Invasion_prot_B"/>
</dbReference>
<gene>
    <name evidence="1" type="ORF">SAMN04487779_100595</name>
</gene>
<evidence type="ECO:0000313" key="1">
    <source>
        <dbReference type="EMBL" id="SDD18406.1"/>
    </source>
</evidence>
<evidence type="ECO:0000313" key="2">
    <source>
        <dbReference type="Proteomes" id="UP000198925"/>
    </source>
</evidence>
<accession>A0A1G6SQE6</accession>
<dbReference type="Gene3D" id="2.60.40.1880">
    <property type="entry name" value="Invasion associated locus B (IalB) protein"/>
    <property type="match status" value="1"/>
</dbReference>
<dbReference type="Pfam" id="PF06776">
    <property type="entry name" value="IalB"/>
    <property type="match status" value="1"/>
</dbReference>
<reference evidence="1 2" key="1">
    <citation type="submission" date="2016-10" db="EMBL/GenBank/DDBJ databases">
        <authorList>
            <person name="de Groot N.N."/>
        </authorList>
    </citation>
    <scope>NUCLEOTIDE SEQUENCE [LARGE SCALE GENOMIC DNA]</scope>
    <source>
        <strain evidence="1 2">CPCC 100156</strain>
    </source>
</reference>
<sequence length="154" mass="16620">MAVFADWIVRCETRAAAGTAPAARQCEMAQTTQDQRQQPVAVVALGRTGKGEPLRIVAQVPVNLQIGPPARLVLDIPNRPAEPPLALAFRNCVPRGCFAELEMRDEAVLRRLRSRPAEAAARMEWKDAAGGDASIPVSFRGFAAAFEALAKESE</sequence>